<evidence type="ECO:0000313" key="2">
    <source>
        <dbReference type="Proteomes" id="UP000681794"/>
    </source>
</evidence>
<keyword evidence="2" id="KW-1185">Reference proteome</keyword>
<protein>
    <submittedName>
        <fullName evidence="1">Uncharacterized protein</fullName>
    </submittedName>
</protein>
<reference evidence="1" key="1">
    <citation type="submission" date="2021-06" db="EMBL/GenBank/DDBJ databases">
        <authorList>
            <person name="Ellington A.J."/>
            <person name="Bryan N.C."/>
            <person name="Christner B.C."/>
            <person name="Reisch C.R."/>
        </authorList>
    </citation>
    <scope>NUCLEOTIDE SEQUENCE</scope>
    <source>
        <strain evidence="1">L6-1</strain>
    </source>
</reference>
<proteinExistence type="predicted"/>
<organism evidence="1 2">
    <name type="scientific">Curtobacterium aetherium</name>
    <dbReference type="NCBI Taxonomy" id="2841594"/>
    <lineage>
        <taxon>Bacteria</taxon>
        <taxon>Bacillati</taxon>
        <taxon>Actinomycetota</taxon>
        <taxon>Actinomycetes</taxon>
        <taxon>Micrococcales</taxon>
        <taxon>Microbacteriaceae</taxon>
        <taxon>Curtobacterium</taxon>
    </lineage>
</organism>
<dbReference type="Proteomes" id="UP000681794">
    <property type="component" value="Chromosome"/>
</dbReference>
<name>A0ACD1E5C4_9MICO</name>
<evidence type="ECO:0000313" key="1">
    <source>
        <dbReference type="EMBL" id="QWS34041.1"/>
    </source>
</evidence>
<dbReference type="EMBL" id="CP076544">
    <property type="protein sequence ID" value="QWS34041.1"/>
    <property type="molecule type" value="Genomic_DNA"/>
</dbReference>
<sequence>MTRTATRNAPEAGQGFEGNDQNTYKGEPIAMKTTAPRVAHAPDNEELASSRDSALVPCVDESCAYFHQGHYADASEPLFVHRFVSVREEGFRVSVERFSTDDNWDLSINVLDEDLTPQRARLLARALVRCSDITESLNAERHHNAEVAC</sequence>
<gene>
    <name evidence="1" type="ORF">KM842_02225</name>
</gene>
<accession>A0ACD1E5C4</accession>